<dbReference type="SUPFAM" id="SSF56112">
    <property type="entry name" value="Protein kinase-like (PK-like)"/>
    <property type="match status" value="1"/>
</dbReference>
<evidence type="ECO:0000256" key="8">
    <source>
        <dbReference type="ARBA" id="ARBA00048679"/>
    </source>
</evidence>
<dbReference type="PROSITE" id="PS00108">
    <property type="entry name" value="PROTEIN_KINASE_ST"/>
    <property type="match status" value="1"/>
</dbReference>
<dbReference type="Gene3D" id="3.30.200.20">
    <property type="entry name" value="Phosphorylase Kinase, domain 1"/>
    <property type="match status" value="1"/>
</dbReference>
<organism evidence="11">
    <name type="scientific">Trypanosoma brucei equiperdum</name>
    <dbReference type="NCBI Taxonomy" id="630700"/>
    <lineage>
        <taxon>Eukaryota</taxon>
        <taxon>Discoba</taxon>
        <taxon>Euglenozoa</taxon>
        <taxon>Kinetoplastea</taxon>
        <taxon>Metakinetoplastina</taxon>
        <taxon>Trypanosomatida</taxon>
        <taxon>Trypanosomatidae</taxon>
        <taxon>Trypanosoma</taxon>
    </lineage>
</organism>
<comment type="catalytic activity">
    <reaction evidence="8">
        <text>L-seryl-[protein] + ATP = O-phospho-L-seryl-[protein] + ADP + H(+)</text>
        <dbReference type="Rhea" id="RHEA:17989"/>
        <dbReference type="Rhea" id="RHEA-COMP:9863"/>
        <dbReference type="Rhea" id="RHEA-COMP:11604"/>
        <dbReference type="ChEBI" id="CHEBI:15378"/>
        <dbReference type="ChEBI" id="CHEBI:29999"/>
        <dbReference type="ChEBI" id="CHEBI:30616"/>
        <dbReference type="ChEBI" id="CHEBI:83421"/>
        <dbReference type="ChEBI" id="CHEBI:456216"/>
        <dbReference type="EC" id="2.7.11.1"/>
    </reaction>
</comment>
<feature type="compositionally biased region" description="Basic and acidic residues" evidence="9">
    <location>
        <begin position="595"/>
        <end position="608"/>
    </location>
</feature>
<proteinExistence type="inferred from homology"/>
<dbReference type="InterPro" id="IPR008271">
    <property type="entry name" value="Ser/Thr_kinase_AS"/>
</dbReference>
<evidence type="ECO:0000256" key="6">
    <source>
        <dbReference type="ARBA" id="ARBA00022840"/>
    </source>
</evidence>
<dbReference type="GO" id="GO:0005524">
    <property type="term" value="F:ATP binding"/>
    <property type="evidence" value="ECO:0007669"/>
    <property type="project" value="UniProtKB-KW"/>
</dbReference>
<keyword evidence="2" id="KW-0723">Serine/threonine-protein kinase</keyword>
<dbReference type="Pfam" id="PF07714">
    <property type="entry name" value="PK_Tyr_Ser-Thr"/>
    <property type="match status" value="1"/>
</dbReference>
<dbReference type="AlphaFoldDB" id="A0A3L6L2L7"/>
<dbReference type="Gene3D" id="1.10.510.10">
    <property type="entry name" value="Transferase(Phosphotransferase) domain 1"/>
    <property type="match status" value="1"/>
</dbReference>
<evidence type="ECO:0000259" key="10">
    <source>
        <dbReference type="PROSITE" id="PS50011"/>
    </source>
</evidence>
<dbReference type="Pfam" id="PF00069">
    <property type="entry name" value="Pkinase"/>
    <property type="match status" value="1"/>
</dbReference>
<evidence type="ECO:0000256" key="9">
    <source>
        <dbReference type="SAM" id="MobiDB-lite"/>
    </source>
</evidence>
<dbReference type="EMBL" id="QSBY01000009">
    <property type="protein sequence ID" value="RHW70406.1"/>
    <property type="molecule type" value="Genomic_DNA"/>
</dbReference>
<evidence type="ECO:0000256" key="1">
    <source>
        <dbReference type="ARBA" id="ARBA00008874"/>
    </source>
</evidence>
<evidence type="ECO:0000256" key="5">
    <source>
        <dbReference type="ARBA" id="ARBA00022777"/>
    </source>
</evidence>
<dbReference type="GO" id="GO:0004674">
    <property type="term" value="F:protein serine/threonine kinase activity"/>
    <property type="evidence" value="ECO:0007669"/>
    <property type="project" value="UniProtKB-KW"/>
</dbReference>
<evidence type="ECO:0000256" key="3">
    <source>
        <dbReference type="ARBA" id="ARBA00022679"/>
    </source>
</evidence>
<comment type="catalytic activity">
    <reaction evidence="7">
        <text>L-threonyl-[protein] + ATP = O-phospho-L-threonyl-[protein] + ADP + H(+)</text>
        <dbReference type="Rhea" id="RHEA:46608"/>
        <dbReference type="Rhea" id="RHEA-COMP:11060"/>
        <dbReference type="Rhea" id="RHEA-COMP:11605"/>
        <dbReference type="ChEBI" id="CHEBI:15378"/>
        <dbReference type="ChEBI" id="CHEBI:30013"/>
        <dbReference type="ChEBI" id="CHEBI:30616"/>
        <dbReference type="ChEBI" id="CHEBI:61977"/>
        <dbReference type="ChEBI" id="CHEBI:456216"/>
        <dbReference type="EC" id="2.7.11.1"/>
    </reaction>
</comment>
<feature type="domain" description="Protein kinase" evidence="10">
    <location>
        <begin position="9"/>
        <end position="341"/>
    </location>
</feature>
<sequence length="687" mass="75700">MDDGTGHLLRPHSIIGMGAYGTVFKAFRLAKERAGDEEAWEREGKPVAVKQTIFSEVTEDITVVLKEVSYLSNLQHPNIVTYYTAFTGQGKLESISQAKRTSAELGAPTKEPGSKRNAEGKVPKSSLSFSTEPSLCIVEELVEGASVAKVIKMAAEQSVKQMTEAEIAAVVYDVLQALLYIHEECQLVHRDIKPLNMLLDRNASSVKLCDFGTCADLSQQDGRFTVIGTIGWIAPEVLDSGMMDHRSGHITSHSFPSDVWSLGVSALEMTQVGMTRSALSEYIKDLSVMPCSVQETVTGSRKSFLQEKLPTGHLRDFIACCLRRDPQIRPKVRQLLEHKLIVTSGVANAKERSAKIAGIIAAVTIAGKKKIGNNEKMNDEAIVLPQFADSTLTKNRCMEAVAALKREFFAAQAPLLETSRYSWCTPSHISRMTTSDDFRNLPKPPKLLDPEMSTNAKVSLPSRSSEAAKSLFDAVVVPATVESQRTVLNIVGQYRKLGGVHTSDGWADIDNRAAACYTFEELACKNIKHETFVQLHDDLIRCFKACCMSIPDFEATFLPAFLQALTSPGDLYDVRRFIAYVHQLQRDDLRHTYHGRLDAGDSKRDAARKASCSQQQPPLPNLTAADWMRFPRMPQSMGCIGTSGNIGGDKSDTSTDGLRHQAPLVSPPAYLYNKWLKEKQARAMGPI</sequence>
<feature type="region of interest" description="Disordered" evidence="9">
    <location>
        <begin position="595"/>
        <end position="616"/>
    </location>
</feature>
<dbReference type="InterPro" id="IPR011009">
    <property type="entry name" value="Kinase-like_dom_sf"/>
</dbReference>
<keyword evidence="3" id="KW-0808">Transferase</keyword>
<feature type="region of interest" description="Disordered" evidence="9">
    <location>
        <begin position="97"/>
        <end position="128"/>
    </location>
</feature>
<accession>A0A3L6L2L7</accession>
<evidence type="ECO:0000256" key="4">
    <source>
        <dbReference type="ARBA" id="ARBA00022741"/>
    </source>
</evidence>
<evidence type="ECO:0000256" key="2">
    <source>
        <dbReference type="ARBA" id="ARBA00022527"/>
    </source>
</evidence>
<reference evidence="11" key="1">
    <citation type="submission" date="2018-09" db="EMBL/GenBank/DDBJ databases">
        <title>whole genome sequence of T. equiperdum IVM-t1 strain.</title>
        <authorList>
            <person name="Suganuma K."/>
        </authorList>
    </citation>
    <scope>NUCLEOTIDE SEQUENCE [LARGE SCALE GENOMIC DNA]</scope>
    <source>
        <strain evidence="11">IVM-t1</strain>
    </source>
</reference>
<dbReference type="PANTHER" id="PTHR48012:SF10">
    <property type="entry name" value="FI20177P1"/>
    <property type="match status" value="1"/>
</dbReference>
<dbReference type="InterPro" id="IPR050629">
    <property type="entry name" value="STE20/SPS1-PAK"/>
</dbReference>
<comment type="caution">
    <text evidence="11">The sequence shown here is derived from an EMBL/GenBank/DDBJ whole genome shotgun (WGS) entry which is preliminary data.</text>
</comment>
<dbReference type="Proteomes" id="UP000266743">
    <property type="component" value="Chromosome 9"/>
</dbReference>
<protein>
    <submittedName>
        <fullName evidence="11">Protein kinase</fullName>
    </submittedName>
</protein>
<dbReference type="PROSITE" id="PS50011">
    <property type="entry name" value="PROTEIN_KINASE_DOM"/>
    <property type="match status" value="1"/>
</dbReference>
<dbReference type="GO" id="GO:0005737">
    <property type="term" value="C:cytoplasm"/>
    <property type="evidence" value="ECO:0007669"/>
    <property type="project" value="TreeGrafter"/>
</dbReference>
<dbReference type="SMART" id="SM00220">
    <property type="entry name" value="S_TKc"/>
    <property type="match status" value="1"/>
</dbReference>
<evidence type="ECO:0000256" key="7">
    <source>
        <dbReference type="ARBA" id="ARBA00047899"/>
    </source>
</evidence>
<dbReference type="InterPro" id="IPR001245">
    <property type="entry name" value="Ser-Thr/Tyr_kinase_cat_dom"/>
</dbReference>
<keyword evidence="5 11" id="KW-0418">Kinase</keyword>
<feature type="compositionally biased region" description="Basic and acidic residues" evidence="9">
    <location>
        <begin position="112"/>
        <end position="122"/>
    </location>
</feature>
<dbReference type="PANTHER" id="PTHR48012">
    <property type="entry name" value="STERILE20-LIKE KINASE, ISOFORM B-RELATED"/>
    <property type="match status" value="1"/>
</dbReference>
<keyword evidence="4" id="KW-0547">Nucleotide-binding</keyword>
<gene>
    <name evidence="11" type="ORF">DPX39_090077000</name>
</gene>
<name>A0A3L6L2L7_9TRYP</name>
<keyword evidence="6" id="KW-0067">ATP-binding</keyword>
<comment type="similarity">
    <text evidence="1">Belongs to the protein kinase superfamily. STE Ser/Thr protein kinase family. STE20 subfamily.</text>
</comment>
<evidence type="ECO:0000313" key="11">
    <source>
        <dbReference type="EMBL" id="RHW70406.1"/>
    </source>
</evidence>
<dbReference type="InterPro" id="IPR000719">
    <property type="entry name" value="Prot_kinase_dom"/>
</dbReference>